<dbReference type="Gene3D" id="3.40.50.880">
    <property type="match status" value="1"/>
</dbReference>
<accession>A0ABT8KVM5</accession>
<evidence type="ECO:0000256" key="9">
    <source>
        <dbReference type="SAM" id="SignalP"/>
    </source>
</evidence>
<gene>
    <name evidence="10" type="ORF">QQ008_25790</name>
</gene>
<dbReference type="EMBL" id="JAUJEA010000013">
    <property type="protein sequence ID" value="MDN5204829.1"/>
    <property type="molecule type" value="Genomic_DNA"/>
</dbReference>
<dbReference type="InterPro" id="IPR005320">
    <property type="entry name" value="Peptidase_S51"/>
</dbReference>
<evidence type="ECO:0000256" key="6">
    <source>
        <dbReference type="ARBA" id="ARBA00022670"/>
    </source>
</evidence>
<keyword evidence="7 10" id="KW-0378">Hydrolase</keyword>
<evidence type="ECO:0000313" key="11">
    <source>
        <dbReference type="Proteomes" id="UP001172082"/>
    </source>
</evidence>
<dbReference type="Proteomes" id="UP001172082">
    <property type="component" value="Unassembled WGS sequence"/>
</dbReference>
<keyword evidence="11" id="KW-1185">Reference proteome</keyword>
<comment type="function">
    <text evidence="2">Exopeptidase that catalyzes the hydrolytic cleavage of multi-L-arginyl-poly-L-aspartic acid (cyanophycin; a water-insoluble reserve polymer) into aspartate-arginine dipeptides.</text>
</comment>
<evidence type="ECO:0000256" key="8">
    <source>
        <dbReference type="ARBA" id="ARBA00022825"/>
    </source>
</evidence>
<feature type="chain" id="PRO_5045762241" description="Cyanophycinase" evidence="9">
    <location>
        <begin position="22"/>
        <end position="309"/>
    </location>
</feature>
<evidence type="ECO:0000256" key="4">
    <source>
        <dbReference type="ARBA" id="ARBA00013115"/>
    </source>
</evidence>
<evidence type="ECO:0000256" key="5">
    <source>
        <dbReference type="ARBA" id="ARBA00015719"/>
    </source>
</evidence>
<keyword evidence="8" id="KW-0720">Serine protease</keyword>
<keyword evidence="10" id="KW-0121">Carboxypeptidase</keyword>
<evidence type="ECO:0000256" key="2">
    <source>
        <dbReference type="ARBA" id="ARBA00002039"/>
    </source>
</evidence>
<feature type="signal peptide" evidence="9">
    <location>
        <begin position="1"/>
        <end position="21"/>
    </location>
</feature>
<comment type="similarity">
    <text evidence="3">Belongs to the peptidase S51 family.</text>
</comment>
<dbReference type="InterPro" id="IPR029062">
    <property type="entry name" value="Class_I_gatase-like"/>
</dbReference>
<dbReference type="CDD" id="cd03145">
    <property type="entry name" value="GAT1_cyanophycinase"/>
    <property type="match status" value="1"/>
</dbReference>
<name>A0ABT8KVM5_9BACT</name>
<dbReference type="SUPFAM" id="SSF52317">
    <property type="entry name" value="Class I glutamine amidotransferase-like"/>
    <property type="match status" value="1"/>
</dbReference>
<sequence length="309" mass="33868">MKHFYLNLIAVLFLFSAVSCSSQNTSIPGEPSTAIHYDSGLEFDGSLVIVGGAMRDSTIFNRFLELAGGSDAPIIVVPTAWTDTVTSEMLDAAKQGYENRGAKNITVLHTKDRNVADSDGFIEPINRAKGVWFTGGRQWRIADSYLGTKTQKAFESLLQRGGVVGGSSAGATIQGSYLARGDTKTNTIMMGDHEEGFGFLKNVAIDQHLLKRNRQFDLIEIVSARPELLGIGIDENTAIVVQGNEFEVIGQSYVAIYDANLWNNPNDTINTGIRNGGKYFLLSSGDRYNLKTREVVYWRGDGRDLPLKN</sequence>
<organism evidence="10 11">
    <name type="scientific">Splendidivirga corallicola</name>
    <dbReference type="NCBI Taxonomy" id="3051826"/>
    <lineage>
        <taxon>Bacteria</taxon>
        <taxon>Pseudomonadati</taxon>
        <taxon>Bacteroidota</taxon>
        <taxon>Cytophagia</taxon>
        <taxon>Cytophagales</taxon>
        <taxon>Splendidivirgaceae</taxon>
        <taxon>Splendidivirga</taxon>
    </lineage>
</organism>
<keyword evidence="6" id="KW-0645">Protease</keyword>
<dbReference type="NCBIfam" id="TIGR02069">
    <property type="entry name" value="cyanophycinase"/>
    <property type="match status" value="1"/>
</dbReference>
<proteinExistence type="inferred from homology"/>
<evidence type="ECO:0000256" key="1">
    <source>
        <dbReference type="ARBA" id="ARBA00001092"/>
    </source>
</evidence>
<dbReference type="EC" id="3.4.15.6" evidence="4"/>
<dbReference type="Pfam" id="PF03575">
    <property type="entry name" value="Peptidase_S51"/>
    <property type="match status" value="1"/>
</dbReference>
<dbReference type="GO" id="GO:0004180">
    <property type="term" value="F:carboxypeptidase activity"/>
    <property type="evidence" value="ECO:0007669"/>
    <property type="project" value="UniProtKB-KW"/>
</dbReference>
<protein>
    <recommendedName>
        <fullName evidence="5">Cyanophycinase</fullName>
        <ecNumber evidence="4">3.4.15.6</ecNumber>
    </recommendedName>
</protein>
<comment type="caution">
    <text evidence="10">The sequence shown here is derived from an EMBL/GenBank/DDBJ whole genome shotgun (WGS) entry which is preliminary data.</text>
</comment>
<dbReference type="PANTHER" id="PTHR36175:SF1">
    <property type="entry name" value="CYANOPHYCINASE"/>
    <property type="match status" value="1"/>
</dbReference>
<reference evidence="10" key="1">
    <citation type="submission" date="2023-06" db="EMBL/GenBank/DDBJ databases">
        <title>Genomic of Parafulvivirga corallium.</title>
        <authorList>
            <person name="Wang G."/>
        </authorList>
    </citation>
    <scope>NUCLEOTIDE SEQUENCE</scope>
    <source>
        <strain evidence="10">BMA10</strain>
    </source>
</reference>
<dbReference type="GO" id="GO:0008241">
    <property type="term" value="F:peptidyl-dipeptidase activity"/>
    <property type="evidence" value="ECO:0007669"/>
    <property type="project" value="UniProtKB-EC"/>
</dbReference>
<keyword evidence="9" id="KW-0732">Signal</keyword>
<comment type="catalytic activity">
    <reaction evidence="1">
        <text>[L-4-(L-arginin-2-N-yl)aspartate](n) + H2O = [L-4-(L-arginin-2-N-yl)aspartate](n-1) + L-4-(L-arginin-2-N-yl)aspartate</text>
        <dbReference type="Rhea" id="RHEA:12845"/>
        <dbReference type="Rhea" id="RHEA-COMP:13728"/>
        <dbReference type="Rhea" id="RHEA-COMP:13734"/>
        <dbReference type="ChEBI" id="CHEBI:15377"/>
        <dbReference type="ChEBI" id="CHEBI:137986"/>
        <dbReference type="ChEBI" id="CHEBI:137991"/>
        <dbReference type="EC" id="3.4.15.6"/>
    </reaction>
</comment>
<dbReference type="PROSITE" id="PS51257">
    <property type="entry name" value="PROKAR_LIPOPROTEIN"/>
    <property type="match status" value="1"/>
</dbReference>
<dbReference type="PANTHER" id="PTHR36175">
    <property type="entry name" value="CYANOPHYCINASE"/>
    <property type="match status" value="1"/>
</dbReference>
<evidence type="ECO:0000256" key="3">
    <source>
        <dbReference type="ARBA" id="ARBA00006534"/>
    </source>
</evidence>
<evidence type="ECO:0000313" key="10">
    <source>
        <dbReference type="EMBL" id="MDN5204829.1"/>
    </source>
</evidence>
<evidence type="ECO:0000256" key="7">
    <source>
        <dbReference type="ARBA" id="ARBA00022801"/>
    </source>
</evidence>
<dbReference type="InterPro" id="IPR011811">
    <property type="entry name" value="Peptidase_S51_cyanophycinase"/>
</dbReference>
<dbReference type="RefSeq" id="WP_346754853.1">
    <property type="nucleotide sequence ID" value="NZ_JAUJEA010000013.1"/>
</dbReference>